<dbReference type="Proteomes" id="UP000237347">
    <property type="component" value="Unassembled WGS sequence"/>
</dbReference>
<organism evidence="2 3">
    <name type="scientific">Quercus suber</name>
    <name type="common">Cork oak</name>
    <dbReference type="NCBI Taxonomy" id="58331"/>
    <lineage>
        <taxon>Eukaryota</taxon>
        <taxon>Viridiplantae</taxon>
        <taxon>Streptophyta</taxon>
        <taxon>Embryophyta</taxon>
        <taxon>Tracheophyta</taxon>
        <taxon>Spermatophyta</taxon>
        <taxon>Magnoliopsida</taxon>
        <taxon>eudicotyledons</taxon>
        <taxon>Gunneridae</taxon>
        <taxon>Pentapetalae</taxon>
        <taxon>rosids</taxon>
        <taxon>fabids</taxon>
        <taxon>Fagales</taxon>
        <taxon>Fagaceae</taxon>
        <taxon>Quercus</taxon>
    </lineage>
</organism>
<dbReference type="AlphaFoldDB" id="A0AAW0JYU5"/>
<evidence type="ECO:0000313" key="2">
    <source>
        <dbReference type="EMBL" id="KAK7832219.1"/>
    </source>
</evidence>
<dbReference type="Pfam" id="PF13963">
    <property type="entry name" value="Transpos_assoc"/>
    <property type="match status" value="1"/>
</dbReference>
<gene>
    <name evidence="2" type="ORF">CFP56_026700</name>
</gene>
<reference evidence="2 3" key="1">
    <citation type="journal article" date="2018" name="Sci. Data">
        <title>The draft genome sequence of cork oak.</title>
        <authorList>
            <person name="Ramos A.M."/>
            <person name="Usie A."/>
            <person name="Barbosa P."/>
            <person name="Barros P.M."/>
            <person name="Capote T."/>
            <person name="Chaves I."/>
            <person name="Simoes F."/>
            <person name="Abreu I."/>
            <person name="Carrasquinho I."/>
            <person name="Faro C."/>
            <person name="Guimaraes J.B."/>
            <person name="Mendonca D."/>
            <person name="Nobrega F."/>
            <person name="Rodrigues L."/>
            <person name="Saibo N.J.M."/>
            <person name="Varela M.C."/>
            <person name="Egas C."/>
            <person name="Matos J."/>
            <person name="Miguel C.M."/>
            <person name="Oliveira M.M."/>
            <person name="Ricardo C.P."/>
            <person name="Goncalves S."/>
        </authorList>
    </citation>
    <scope>NUCLEOTIDE SEQUENCE [LARGE SCALE GENOMIC DNA]</scope>
    <source>
        <strain evidence="3">cv. HL8</strain>
    </source>
</reference>
<dbReference type="InterPro" id="IPR029480">
    <property type="entry name" value="Transpos_assoc"/>
</dbReference>
<accession>A0AAW0JYU5</accession>
<name>A0AAW0JYU5_QUESU</name>
<keyword evidence="3" id="KW-1185">Reference proteome</keyword>
<sequence>MPVDKSWISLSSRSCEEYINGVIEFVDYAFQRIKDEDMKIKCHCNDCNNRYRRTQVEVTRDLLWKGMRCDYTRWH</sequence>
<proteinExistence type="predicted"/>
<evidence type="ECO:0000259" key="1">
    <source>
        <dbReference type="Pfam" id="PF13963"/>
    </source>
</evidence>
<feature type="domain" description="Transposase-associated" evidence="1">
    <location>
        <begin position="5"/>
        <end position="74"/>
    </location>
</feature>
<evidence type="ECO:0000313" key="3">
    <source>
        <dbReference type="Proteomes" id="UP000237347"/>
    </source>
</evidence>
<comment type="caution">
    <text evidence="2">The sequence shown here is derived from an EMBL/GenBank/DDBJ whole genome shotgun (WGS) entry which is preliminary data.</text>
</comment>
<dbReference type="EMBL" id="PKMF04000429">
    <property type="protein sequence ID" value="KAK7832219.1"/>
    <property type="molecule type" value="Genomic_DNA"/>
</dbReference>
<protein>
    <recommendedName>
        <fullName evidence="1">Transposase-associated domain-containing protein</fullName>
    </recommendedName>
</protein>